<accession>A0A1L9V2L5</accession>
<keyword evidence="2" id="KW-1185">Reference proteome</keyword>
<proteinExistence type="predicted"/>
<dbReference type="GeneID" id="93572853"/>
<dbReference type="Proteomes" id="UP000184499">
    <property type="component" value="Unassembled WGS sequence"/>
</dbReference>
<sequence length="132" mass="15345">MPYECERAWCDEEFPHFMRWQEAMFARESVEKAVRLIVYKKVHPSSQSMTAREPVLLFLSVGRLLRWWSRISDGLLTPVPTLFERLDVFCSVPALSENRVVLFFVCLRWLSSRVGFVPFVCLCGPALFEGPV</sequence>
<evidence type="ECO:0000313" key="2">
    <source>
        <dbReference type="Proteomes" id="UP000184499"/>
    </source>
</evidence>
<evidence type="ECO:0000313" key="1">
    <source>
        <dbReference type="EMBL" id="OJJ78156.1"/>
    </source>
</evidence>
<name>A0A1L9V2L5_ASPBC</name>
<dbReference type="VEuPathDB" id="FungiDB:ASPBRDRAFT_191406"/>
<reference evidence="2" key="1">
    <citation type="journal article" date="2017" name="Genome Biol.">
        <title>Comparative genomics reveals high biological diversity and specific adaptations in the industrially and medically important fungal genus Aspergillus.</title>
        <authorList>
            <person name="de Vries R.P."/>
            <person name="Riley R."/>
            <person name="Wiebenga A."/>
            <person name="Aguilar-Osorio G."/>
            <person name="Amillis S."/>
            <person name="Uchima C.A."/>
            <person name="Anderluh G."/>
            <person name="Asadollahi M."/>
            <person name="Askin M."/>
            <person name="Barry K."/>
            <person name="Battaglia E."/>
            <person name="Bayram O."/>
            <person name="Benocci T."/>
            <person name="Braus-Stromeyer S.A."/>
            <person name="Caldana C."/>
            <person name="Canovas D."/>
            <person name="Cerqueira G.C."/>
            <person name="Chen F."/>
            <person name="Chen W."/>
            <person name="Choi C."/>
            <person name="Clum A."/>
            <person name="Dos Santos R.A."/>
            <person name="Damasio A.R."/>
            <person name="Diallinas G."/>
            <person name="Emri T."/>
            <person name="Fekete E."/>
            <person name="Flipphi M."/>
            <person name="Freyberg S."/>
            <person name="Gallo A."/>
            <person name="Gournas C."/>
            <person name="Habgood R."/>
            <person name="Hainaut M."/>
            <person name="Harispe M.L."/>
            <person name="Henrissat B."/>
            <person name="Hilden K.S."/>
            <person name="Hope R."/>
            <person name="Hossain A."/>
            <person name="Karabika E."/>
            <person name="Karaffa L."/>
            <person name="Karanyi Z."/>
            <person name="Krasevec N."/>
            <person name="Kuo A."/>
            <person name="Kusch H."/>
            <person name="LaButti K."/>
            <person name="Lagendijk E.L."/>
            <person name="Lapidus A."/>
            <person name="Levasseur A."/>
            <person name="Lindquist E."/>
            <person name="Lipzen A."/>
            <person name="Logrieco A.F."/>
            <person name="MacCabe A."/>
            <person name="Maekelae M.R."/>
            <person name="Malavazi I."/>
            <person name="Melin P."/>
            <person name="Meyer V."/>
            <person name="Mielnichuk N."/>
            <person name="Miskei M."/>
            <person name="Molnar A.P."/>
            <person name="Mule G."/>
            <person name="Ngan C.Y."/>
            <person name="Orejas M."/>
            <person name="Orosz E."/>
            <person name="Ouedraogo J.P."/>
            <person name="Overkamp K.M."/>
            <person name="Park H.-S."/>
            <person name="Perrone G."/>
            <person name="Piumi F."/>
            <person name="Punt P.J."/>
            <person name="Ram A.F."/>
            <person name="Ramon A."/>
            <person name="Rauscher S."/>
            <person name="Record E."/>
            <person name="Riano-Pachon D.M."/>
            <person name="Robert V."/>
            <person name="Roehrig J."/>
            <person name="Ruller R."/>
            <person name="Salamov A."/>
            <person name="Salih N.S."/>
            <person name="Samson R.A."/>
            <person name="Sandor E."/>
            <person name="Sanguinetti M."/>
            <person name="Schuetze T."/>
            <person name="Sepcic K."/>
            <person name="Shelest E."/>
            <person name="Sherlock G."/>
            <person name="Sophianopoulou V."/>
            <person name="Squina F.M."/>
            <person name="Sun H."/>
            <person name="Susca A."/>
            <person name="Todd R.B."/>
            <person name="Tsang A."/>
            <person name="Unkles S.E."/>
            <person name="van de Wiele N."/>
            <person name="van Rossen-Uffink D."/>
            <person name="Oliveira J.V."/>
            <person name="Vesth T.C."/>
            <person name="Visser J."/>
            <person name="Yu J.-H."/>
            <person name="Zhou M."/>
            <person name="Andersen M.R."/>
            <person name="Archer D.B."/>
            <person name="Baker S.E."/>
            <person name="Benoit I."/>
            <person name="Brakhage A.A."/>
            <person name="Braus G.H."/>
            <person name="Fischer R."/>
            <person name="Frisvad J.C."/>
            <person name="Goldman G.H."/>
            <person name="Houbraken J."/>
            <person name="Oakley B."/>
            <person name="Pocsi I."/>
            <person name="Scazzocchio C."/>
            <person name="Seiboth B."/>
            <person name="vanKuyk P.A."/>
            <person name="Wortman J."/>
            <person name="Dyer P.S."/>
            <person name="Grigoriev I.V."/>
        </authorList>
    </citation>
    <scope>NUCLEOTIDE SEQUENCE [LARGE SCALE GENOMIC DNA]</scope>
    <source>
        <strain evidence="2">CBS 101740 / IMI 381727 / IBT 21946</strain>
    </source>
</reference>
<dbReference type="AlphaFoldDB" id="A0A1L9V2L5"/>
<protein>
    <submittedName>
        <fullName evidence="1">Uncharacterized protein</fullName>
    </submittedName>
</protein>
<dbReference type="EMBL" id="KV878679">
    <property type="protein sequence ID" value="OJJ78156.1"/>
    <property type="molecule type" value="Genomic_DNA"/>
</dbReference>
<gene>
    <name evidence="1" type="ORF">ASPBRDRAFT_191406</name>
</gene>
<dbReference type="RefSeq" id="XP_067485403.1">
    <property type="nucleotide sequence ID" value="XM_067620365.1"/>
</dbReference>
<organism evidence="1 2">
    <name type="scientific">Aspergillus brasiliensis (strain CBS 101740 / IMI 381727 / IBT 21946)</name>
    <dbReference type="NCBI Taxonomy" id="767769"/>
    <lineage>
        <taxon>Eukaryota</taxon>
        <taxon>Fungi</taxon>
        <taxon>Dikarya</taxon>
        <taxon>Ascomycota</taxon>
        <taxon>Pezizomycotina</taxon>
        <taxon>Eurotiomycetes</taxon>
        <taxon>Eurotiomycetidae</taxon>
        <taxon>Eurotiales</taxon>
        <taxon>Aspergillaceae</taxon>
        <taxon>Aspergillus</taxon>
        <taxon>Aspergillus subgen. Circumdati</taxon>
    </lineage>
</organism>